<dbReference type="AlphaFoldDB" id="A0A4P2Q837"/>
<proteinExistence type="predicted"/>
<evidence type="ECO:0000313" key="1">
    <source>
        <dbReference type="EMBL" id="AUX25639.1"/>
    </source>
</evidence>
<evidence type="ECO:0000313" key="2">
    <source>
        <dbReference type="Proteomes" id="UP000295781"/>
    </source>
</evidence>
<dbReference type="Proteomes" id="UP000295781">
    <property type="component" value="Chromosome"/>
</dbReference>
<gene>
    <name evidence="1" type="ORF">SOCEGT47_061880</name>
</gene>
<accession>A0A4P2Q837</accession>
<sequence length="38" mass="4247">MQERIKADVHGSTPQIVCAEPEVVRELKLDLKTGEVVK</sequence>
<name>A0A4P2Q837_SORCE</name>
<dbReference type="EMBL" id="CP012670">
    <property type="protein sequence ID" value="AUX25639.1"/>
    <property type="molecule type" value="Genomic_DNA"/>
</dbReference>
<protein>
    <submittedName>
        <fullName evidence="1">Uncharacterized protein</fullName>
    </submittedName>
</protein>
<reference evidence="1 2" key="1">
    <citation type="submission" date="2015-09" db="EMBL/GenBank/DDBJ databases">
        <title>Sorangium comparison.</title>
        <authorList>
            <person name="Zaburannyi N."/>
            <person name="Bunk B."/>
            <person name="Overmann J."/>
            <person name="Mueller R."/>
        </authorList>
    </citation>
    <scope>NUCLEOTIDE SEQUENCE [LARGE SCALE GENOMIC DNA]</scope>
    <source>
        <strain evidence="1 2">So ceGT47</strain>
    </source>
</reference>
<organism evidence="1 2">
    <name type="scientific">Sorangium cellulosum</name>
    <name type="common">Polyangium cellulosum</name>
    <dbReference type="NCBI Taxonomy" id="56"/>
    <lineage>
        <taxon>Bacteria</taxon>
        <taxon>Pseudomonadati</taxon>
        <taxon>Myxococcota</taxon>
        <taxon>Polyangia</taxon>
        <taxon>Polyangiales</taxon>
        <taxon>Polyangiaceae</taxon>
        <taxon>Sorangium</taxon>
    </lineage>
</organism>